<reference evidence="2 4" key="2">
    <citation type="submission" date="2018-12" db="EMBL/GenBank/DDBJ databases">
        <title>Streptomyces griseoviridis F1-27 complete genome.</title>
        <authorList>
            <person name="Mariita R.M."/>
            <person name="Sello J.K."/>
        </authorList>
    </citation>
    <scope>NUCLEOTIDE SEQUENCE [LARGE SCALE GENOMIC DNA]</scope>
    <source>
        <strain evidence="2 4">F1-27</strain>
    </source>
</reference>
<protein>
    <recommendedName>
        <fullName evidence="6">ABC transporter substrate-binding protein</fullName>
    </recommendedName>
</protein>
<evidence type="ECO:0008006" key="6">
    <source>
        <dbReference type="Google" id="ProtNLM"/>
    </source>
</evidence>
<evidence type="ECO:0000313" key="3">
    <source>
        <dbReference type="EMBL" id="QCN84737.1"/>
    </source>
</evidence>
<evidence type="ECO:0000313" key="5">
    <source>
        <dbReference type="Proteomes" id="UP000501753"/>
    </source>
</evidence>
<gene>
    <name evidence="3" type="ORF">DDJ31_06835</name>
    <name evidence="2" type="ORF">ELQ87_32425</name>
</gene>
<accession>A0A3Q9L005</accession>
<dbReference type="Proteomes" id="UP000271291">
    <property type="component" value="Chromosome"/>
</dbReference>
<dbReference type="EMBL" id="CP034687">
    <property type="protein sequence ID" value="AZS88423.1"/>
    <property type="molecule type" value="Genomic_DNA"/>
</dbReference>
<dbReference type="EMBL" id="CP029078">
    <property type="protein sequence ID" value="QCN84737.1"/>
    <property type="molecule type" value="Genomic_DNA"/>
</dbReference>
<dbReference type="RefSeq" id="WP_127181198.1">
    <property type="nucleotide sequence ID" value="NZ_CP029078.1"/>
</dbReference>
<reference evidence="3 5" key="1">
    <citation type="submission" date="2018-04" db="EMBL/GenBank/DDBJ databases">
        <title>Complete genome sequences of Streptomyces griseoviridis K61 and characterization of antagonistic properties of biological control agents.</title>
        <authorList>
            <person name="Mariita R.M."/>
            <person name="Sello J.K."/>
        </authorList>
    </citation>
    <scope>NUCLEOTIDE SEQUENCE [LARGE SCALE GENOMIC DNA]</scope>
    <source>
        <strain evidence="3 5">K61</strain>
    </source>
</reference>
<name>A0A3Q9L005_STRGD</name>
<proteinExistence type="predicted"/>
<evidence type="ECO:0000313" key="4">
    <source>
        <dbReference type="Proteomes" id="UP000271291"/>
    </source>
</evidence>
<evidence type="ECO:0000313" key="2">
    <source>
        <dbReference type="EMBL" id="AZS88423.1"/>
    </source>
</evidence>
<sequence>MTETYGAYFTEAHGPVNTGLGNQYVYIQAAASRLREQASRRTRVITEEDRAHLSARFLPPSGMQLARNRLAESHLVLIAGLPGSGRRTAALMLLHGLSEGRGALHELPDTSDDTSDGMASSPLDAGDINDGDRLLLDLSEVEAAGYVAIQNALVDFREGLKPHAAHLAVVLPHRLGYLLKDELKRHTVEIGRPAPGRLLARHLLGDGIAFAPEDLTGKSLTTFLTQAPVREVAGLADHIRRRRDTSPADRGFPDWLADALRGQQDQSARVAADLSVQQSGPRRALMLSLALFHATGPGTVLKAANTLLAALSHPPDSTPRLERADLRAELDAIEAETDASGQVRFRTSGYDRAVRDHFWTYLPDIRRQLRDWFMECLSDHSLSQHDRSDAVERFALQALRTARPRDLTWLADQWTSRRASVHLIPDAAQVLALGLDADLHGRFFRQQIYDWAVSRETGDRLRQVLVVVCAETMARTHPDQALVRLHHLARRAGDQVAAEARTALSRLTASDDRLYRLLLDRLGTGITTDHPERDATLFLALADPVRLTGRTDVRESLAACWTAALRRPVKTWTAAQIRWLAAAEDARHRDPVLGLLSRACATDPRISGEVYRVAVGWSRAGGPGRVETVTQLLRSIDAAQGIEPYDQAV</sequence>
<evidence type="ECO:0000256" key="1">
    <source>
        <dbReference type="SAM" id="MobiDB-lite"/>
    </source>
</evidence>
<dbReference type="Proteomes" id="UP000501753">
    <property type="component" value="Chromosome"/>
</dbReference>
<dbReference type="AlphaFoldDB" id="A0A3Q9L005"/>
<keyword evidence="5" id="KW-1185">Reference proteome</keyword>
<dbReference type="KEGG" id="sgd:ELQ87_32425"/>
<dbReference type="OrthoDB" id="3848913at2"/>
<feature type="region of interest" description="Disordered" evidence="1">
    <location>
        <begin position="104"/>
        <end position="125"/>
    </location>
</feature>
<organism evidence="2 4">
    <name type="scientific">Streptomyces griseoviridis</name>
    <dbReference type="NCBI Taxonomy" id="45398"/>
    <lineage>
        <taxon>Bacteria</taxon>
        <taxon>Bacillati</taxon>
        <taxon>Actinomycetota</taxon>
        <taxon>Actinomycetes</taxon>
        <taxon>Kitasatosporales</taxon>
        <taxon>Streptomycetaceae</taxon>
        <taxon>Streptomyces</taxon>
    </lineage>
</organism>